<reference evidence="3" key="1">
    <citation type="journal article" date="2019" name="Int. J. Syst. Evol. Microbiol.">
        <title>The Global Catalogue of Microorganisms (GCM) 10K type strain sequencing project: providing services to taxonomists for standard genome sequencing and annotation.</title>
        <authorList>
            <consortium name="The Broad Institute Genomics Platform"/>
            <consortium name="The Broad Institute Genome Sequencing Center for Infectious Disease"/>
            <person name="Wu L."/>
            <person name="Ma J."/>
        </authorList>
    </citation>
    <scope>NUCLEOTIDE SEQUENCE [LARGE SCALE GENOMIC DNA]</scope>
    <source>
        <strain evidence="3">CGMCC 1.15067</strain>
    </source>
</reference>
<proteinExistence type="predicted"/>
<name>A0ABW4V0N9_9BACL</name>
<keyword evidence="3" id="KW-1185">Reference proteome</keyword>
<evidence type="ECO:0000256" key="1">
    <source>
        <dbReference type="SAM" id="Phobius"/>
    </source>
</evidence>
<sequence>MTLTLLASTANDVDIEIQNLGQSIESASSSISISLADLAGSIHTTNILLGVLVVIAILNLILHFWKINKR</sequence>
<evidence type="ECO:0000313" key="3">
    <source>
        <dbReference type="Proteomes" id="UP001597403"/>
    </source>
</evidence>
<dbReference type="EMBL" id="JBHUGF010000014">
    <property type="protein sequence ID" value="MFD1992799.1"/>
    <property type="molecule type" value="Genomic_DNA"/>
</dbReference>
<evidence type="ECO:0000313" key="2">
    <source>
        <dbReference type="EMBL" id="MFD1992799.1"/>
    </source>
</evidence>
<dbReference type="Proteomes" id="UP001597403">
    <property type="component" value="Unassembled WGS sequence"/>
</dbReference>
<keyword evidence="1" id="KW-0812">Transmembrane</keyword>
<accession>A0ABW4V0N9</accession>
<keyword evidence="1" id="KW-1133">Transmembrane helix</keyword>
<organism evidence="2 3">
    <name type="scientific">Paenibacillus nicotianae</name>
    <dbReference type="NCBI Taxonomy" id="1526551"/>
    <lineage>
        <taxon>Bacteria</taxon>
        <taxon>Bacillati</taxon>
        <taxon>Bacillota</taxon>
        <taxon>Bacilli</taxon>
        <taxon>Bacillales</taxon>
        <taxon>Paenibacillaceae</taxon>
        <taxon>Paenibacillus</taxon>
    </lineage>
</organism>
<keyword evidence="1" id="KW-0472">Membrane</keyword>
<evidence type="ECO:0008006" key="4">
    <source>
        <dbReference type="Google" id="ProtNLM"/>
    </source>
</evidence>
<dbReference type="RefSeq" id="WP_204826963.1">
    <property type="nucleotide sequence ID" value="NZ_JBHUGF010000014.1"/>
</dbReference>
<feature type="transmembrane region" description="Helical" evidence="1">
    <location>
        <begin position="47"/>
        <end position="65"/>
    </location>
</feature>
<protein>
    <recommendedName>
        <fullName evidence="4">Methyl-accepting chemotaxis protein</fullName>
    </recommendedName>
</protein>
<gene>
    <name evidence="2" type="ORF">ACFSGI_22730</name>
</gene>
<comment type="caution">
    <text evidence="2">The sequence shown here is derived from an EMBL/GenBank/DDBJ whole genome shotgun (WGS) entry which is preliminary data.</text>
</comment>